<organism evidence="2 3">
    <name type="scientific">Laticauda laticaudata</name>
    <name type="common">Blue-ringed sea krait</name>
    <name type="synonym">Blue-lipped sea krait</name>
    <dbReference type="NCBI Taxonomy" id="8630"/>
    <lineage>
        <taxon>Eukaryota</taxon>
        <taxon>Metazoa</taxon>
        <taxon>Chordata</taxon>
        <taxon>Craniata</taxon>
        <taxon>Vertebrata</taxon>
        <taxon>Euteleostomi</taxon>
        <taxon>Lepidosauria</taxon>
        <taxon>Squamata</taxon>
        <taxon>Bifurcata</taxon>
        <taxon>Unidentata</taxon>
        <taxon>Episquamata</taxon>
        <taxon>Toxicofera</taxon>
        <taxon>Serpentes</taxon>
        <taxon>Colubroidea</taxon>
        <taxon>Elapidae</taxon>
        <taxon>Laticaudinae</taxon>
        <taxon>Laticauda</taxon>
    </lineage>
</organism>
<reference evidence="2" key="1">
    <citation type="submission" date="2025-08" db="UniProtKB">
        <authorList>
            <consortium name="Ensembl"/>
        </authorList>
    </citation>
    <scope>IDENTIFICATION</scope>
</reference>
<dbReference type="Proteomes" id="UP000694406">
    <property type="component" value="Unplaced"/>
</dbReference>
<feature type="chain" id="PRO_5034992944" evidence="1">
    <location>
        <begin position="17"/>
        <end position="129"/>
    </location>
</feature>
<feature type="signal peptide" evidence="1">
    <location>
        <begin position="1"/>
        <end position="16"/>
    </location>
</feature>
<dbReference type="AlphaFoldDB" id="A0A8C5WXW9"/>
<accession>A0A8C5WXW9</accession>
<proteinExistence type="predicted"/>
<keyword evidence="3" id="KW-1185">Reference proteome</keyword>
<protein>
    <submittedName>
        <fullName evidence="2">Uncharacterized protein</fullName>
    </submittedName>
</protein>
<sequence length="129" mass="14200">MAALLGGLVALGSAAGRRLLPVPILSATVVRFASKKSGGSTRNRGGNRTGKRYGFKKFDGKFLNHFTAVFCLLLLTAHQQKQLKKTSIFLLFAIKHGLYRLKGPEAMALEIEESFLFPLFHPLLSLWPS</sequence>
<evidence type="ECO:0000313" key="3">
    <source>
        <dbReference type="Proteomes" id="UP000694406"/>
    </source>
</evidence>
<name>A0A8C5WXW9_LATLA</name>
<evidence type="ECO:0000313" key="2">
    <source>
        <dbReference type="Ensembl" id="ENSLLTP00000021705.1"/>
    </source>
</evidence>
<reference evidence="2" key="2">
    <citation type="submission" date="2025-09" db="UniProtKB">
        <authorList>
            <consortium name="Ensembl"/>
        </authorList>
    </citation>
    <scope>IDENTIFICATION</scope>
</reference>
<evidence type="ECO:0000256" key="1">
    <source>
        <dbReference type="SAM" id="SignalP"/>
    </source>
</evidence>
<keyword evidence="1" id="KW-0732">Signal</keyword>
<dbReference type="Ensembl" id="ENSLLTT00000022509.1">
    <property type="protein sequence ID" value="ENSLLTP00000021705.1"/>
    <property type="gene ID" value="ENSLLTG00000016189.1"/>
</dbReference>